<organism evidence="10 11">
    <name type="scientific">Ammoniphilus oxalaticus</name>
    <dbReference type="NCBI Taxonomy" id="66863"/>
    <lineage>
        <taxon>Bacteria</taxon>
        <taxon>Bacillati</taxon>
        <taxon>Bacillota</taxon>
        <taxon>Bacilli</taxon>
        <taxon>Bacillales</taxon>
        <taxon>Paenibacillaceae</taxon>
        <taxon>Aneurinibacillus group</taxon>
        <taxon>Ammoniphilus</taxon>
    </lineage>
</organism>
<feature type="transmembrane region" description="Helical" evidence="7">
    <location>
        <begin position="179"/>
        <end position="212"/>
    </location>
</feature>
<feature type="domain" description="Prepilin type IV endopeptidase peptidase" evidence="8">
    <location>
        <begin position="106"/>
        <end position="208"/>
    </location>
</feature>
<evidence type="ECO:0000259" key="9">
    <source>
        <dbReference type="Pfam" id="PF06750"/>
    </source>
</evidence>
<comment type="caution">
    <text evidence="10">The sequence shown here is derived from an EMBL/GenBank/DDBJ whole genome shotgun (WGS) entry which is preliminary data.</text>
</comment>
<evidence type="ECO:0000313" key="11">
    <source>
        <dbReference type="Proteomes" id="UP000284219"/>
    </source>
</evidence>
<dbReference type="AlphaFoldDB" id="A0A419SIV7"/>
<dbReference type="GO" id="GO:0004190">
    <property type="term" value="F:aspartic-type endopeptidase activity"/>
    <property type="evidence" value="ECO:0007669"/>
    <property type="project" value="InterPro"/>
</dbReference>
<evidence type="ECO:0000256" key="5">
    <source>
        <dbReference type="ARBA" id="ARBA00022989"/>
    </source>
</evidence>
<dbReference type="Pfam" id="PF06750">
    <property type="entry name" value="A24_N_bact"/>
    <property type="match status" value="1"/>
</dbReference>
<evidence type="ECO:0000256" key="6">
    <source>
        <dbReference type="ARBA" id="ARBA00023136"/>
    </source>
</evidence>
<dbReference type="InterPro" id="IPR050882">
    <property type="entry name" value="Prepilin_peptidase/N-MTase"/>
</dbReference>
<dbReference type="GO" id="GO:0006465">
    <property type="term" value="P:signal peptide processing"/>
    <property type="evidence" value="ECO:0007669"/>
    <property type="project" value="TreeGrafter"/>
</dbReference>
<dbReference type="Pfam" id="PF01478">
    <property type="entry name" value="Peptidase_A24"/>
    <property type="match status" value="1"/>
</dbReference>
<feature type="transmembrane region" description="Helical" evidence="7">
    <location>
        <begin position="150"/>
        <end position="167"/>
    </location>
</feature>
<keyword evidence="3" id="KW-1003">Cell membrane</keyword>
<comment type="similarity">
    <text evidence="2">Belongs to the peptidase A24 family.</text>
</comment>
<evidence type="ECO:0000256" key="7">
    <source>
        <dbReference type="SAM" id="Phobius"/>
    </source>
</evidence>
<feature type="transmembrane region" description="Helical" evidence="7">
    <location>
        <begin position="100"/>
        <end position="120"/>
    </location>
</feature>
<dbReference type="GO" id="GO:0005886">
    <property type="term" value="C:plasma membrane"/>
    <property type="evidence" value="ECO:0007669"/>
    <property type="project" value="UniProtKB-SubCell"/>
</dbReference>
<sequence length="253" mass="28087">MNTLIFIFITLLSLFLASFLNVVAIRIPKGESIVFPASHCVHCEHRLGPLDLIPVISFFLLKGRCRYCQAKVSYIYPVGEMFTASVLVYTSYKVGWGLELLIALPLMAFLASITISDLLYKIIPNKVNLFFFIYFMMVRLFYYPQPPLTYLIGMLVGGGLLLLIAIVSRGGMGGGDIKLMAVVGMALGWQPVIVSFLLASLFGGLIGVILLLAKVVKRKQAIPFGPFLAAGIFVTYFWGNEIILAYLNWILRS</sequence>
<evidence type="ECO:0000256" key="2">
    <source>
        <dbReference type="ARBA" id="ARBA00005801"/>
    </source>
</evidence>
<comment type="subcellular location">
    <subcellularLocation>
        <location evidence="1">Cell membrane</location>
        <topology evidence="1">Multi-pass membrane protein</topology>
    </subcellularLocation>
</comment>
<feature type="domain" description="Prepilin peptidase A24 N-terminal" evidence="9">
    <location>
        <begin position="12"/>
        <end position="92"/>
    </location>
</feature>
<proteinExistence type="inferred from homology"/>
<evidence type="ECO:0000256" key="4">
    <source>
        <dbReference type="ARBA" id="ARBA00022692"/>
    </source>
</evidence>
<name>A0A419SIV7_9BACL</name>
<evidence type="ECO:0008006" key="12">
    <source>
        <dbReference type="Google" id="ProtNLM"/>
    </source>
</evidence>
<dbReference type="PANTHER" id="PTHR30487">
    <property type="entry name" value="TYPE 4 PREPILIN-LIKE PROTEINS LEADER PEPTIDE-PROCESSING ENZYME"/>
    <property type="match status" value="1"/>
</dbReference>
<accession>A0A419SIV7</accession>
<dbReference type="InterPro" id="IPR010627">
    <property type="entry name" value="Prepilin_pept_A24_N"/>
</dbReference>
<dbReference type="PANTHER" id="PTHR30487:SF0">
    <property type="entry name" value="PREPILIN LEADER PEPTIDASE_N-METHYLTRANSFERASE-RELATED"/>
    <property type="match status" value="1"/>
</dbReference>
<dbReference type="Gene3D" id="1.20.120.1220">
    <property type="match status" value="1"/>
</dbReference>
<protein>
    <recommendedName>
        <fullName evidence="12">Prepilin peptidase</fullName>
    </recommendedName>
</protein>
<keyword evidence="5 7" id="KW-1133">Transmembrane helix</keyword>
<evidence type="ECO:0000256" key="3">
    <source>
        <dbReference type="ARBA" id="ARBA00022475"/>
    </source>
</evidence>
<gene>
    <name evidence="10" type="ORF">BEP19_05540</name>
</gene>
<keyword evidence="6 7" id="KW-0472">Membrane</keyword>
<dbReference type="Proteomes" id="UP000284219">
    <property type="component" value="Unassembled WGS sequence"/>
</dbReference>
<feature type="transmembrane region" description="Helical" evidence="7">
    <location>
        <begin position="224"/>
        <end position="247"/>
    </location>
</feature>
<evidence type="ECO:0000259" key="8">
    <source>
        <dbReference type="Pfam" id="PF01478"/>
    </source>
</evidence>
<dbReference type="EMBL" id="MCHY01000008">
    <property type="protein sequence ID" value="RKD23890.1"/>
    <property type="molecule type" value="Genomic_DNA"/>
</dbReference>
<keyword evidence="4 7" id="KW-0812">Transmembrane</keyword>
<evidence type="ECO:0000256" key="1">
    <source>
        <dbReference type="ARBA" id="ARBA00004651"/>
    </source>
</evidence>
<evidence type="ECO:0000313" key="10">
    <source>
        <dbReference type="EMBL" id="RKD23890.1"/>
    </source>
</evidence>
<reference evidence="10 11" key="1">
    <citation type="submission" date="2016-08" db="EMBL/GenBank/DDBJ databases">
        <title>Novel Firmicute Genomes.</title>
        <authorList>
            <person name="Poppleton D.I."/>
            <person name="Gribaldo S."/>
        </authorList>
    </citation>
    <scope>NUCLEOTIDE SEQUENCE [LARGE SCALE GENOMIC DNA]</scope>
    <source>
        <strain evidence="10 11">RAOx-1</strain>
    </source>
</reference>
<dbReference type="RefSeq" id="WP_120189119.1">
    <property type="nucleotide sequence ID" value="NZ_MCHY01000008.1"/>
</dbReference>
<dbReference type="OrthoDB" id="9789291at2"/>
<feature type="transmembrane region" description="Helical" evidence="7">
    <location>
        <begin position="127"/>
        <end position="144"/>
    </location>
</feature>
<keyword evidence="11" id="KW-1185">Reference proteome</keyword>
<dbReference type="InterPro" id="IPR000045">
    <property type="entry name" value="Prepilin_IV_endopep_pep"/>
</dbReference>